<keyword evidence="1" id="KW-0812">Transmembrane</keyword>
<evidence type="ECO:0000256" key="1">
    <source>
        <dbReference type="SAM" id="Phobius"/>
    </source>
</evidence>
<feature type="transmembrane region" description="Helical" evidence="1">
    <location>
        <begin position="145"/>
        <end position="166"/>
    </location>
</feature>
<dbReference type="OrthoDB" id="3818833at2"/>
<reference evidence="2" key="1">
    <citation type="submission" date="2018-12" db="EMBL/GenBank/DDBJ databases">
        <authorList>
            <person name="Will S."/>
            <person name="Neumann-Schaal M."/>
            <person name="Henke P."/>
        </authorList>
    </citation>
    <scope>NUCLEOTIDE SEQUENCE</scope>
    <source>
        <strain evidence="2">PCC 7102</strain>
    </source>
</reference>
<accession>A0A3S1ICD0</accession>
<feature type="transmembrane region" description="Helical" evidence="1">
    <location>
        <begin position="117"/>
        <end position="138"/>
    </location>
</feature>
<dbReference type="PANTHER" id="PTHR36833">
    <property type="entry name" value="SLR0610 PROTEIN-RELATED"/>
    <property type="match status" value="1"/>
</dbReference>
<protein>
    <submittedName>
        <fullName evidence="2">ABC transporter permease</fullName>
    </submittedName>
</protein>
<sequence>MKRYLKFLQIFVANSLKLETEYRVQFVLSALNSLVILSAGFIVIQVMFNHTKSVGGWSFYETLAILGVFMIIESFINCVVEPNLTQIPTDIHTGYMDFNLLKPVNGQFLVSFYRINIWSILDLFLGVGVLSYSMIILGTANIKNFLLSLMLLFSGAVIIYSVWFLLSITSFWFVKVSQISEIFLTFFSAGRFPASAYPRWARLFLTFIVPIVFATTVPASAAVGRLDWKMALGSLLLAGIFLLLSNLAWRIAVANYTSASS</sequence>
<comment type="caution">
    <text evidence="2">The sequence shown here is derived from an EMBL/GenBank/DDBJ whole genome shotgun (WGS) entry which is preliminary data.</text>
</comment>
<proteinExistence type="predicted"/>
<dbReference type="InterPro" id="IPR010390">
    <property type="entry name" value="ABC-2_transporter-like"/>
</dbReference>
<evidence type="ECO:0000313" key="2">
    <source>
        <dbReference type="EMBL" id="RUS95296.1"/>
    </source>
</evidence>
<feature type="transmembrane region" description="Helical" evidence="1">
    <location>
        <begin position="204"/>
        <end position="224"/>
    </location>
</feature>
<evidence type="ECO:0000313" key="3">
    <source>
        <dbReference type="Proteomes" id="UP000271624"/>
    </source>
</evidence>
<keyword evidence="1" id="KW-0472">Membrane</keyword>
<organism evidence="2 3">
    <name type="scientific">Dulcicalothrix desertica PCC 7102</name>
    <dbReference type="NCBI Taxonomy" id="232991"/>
    <lineage>
        <taxon>Bacteria</taxon>
        <taxon>Bacillati</taxon>
        <taxon>Cyanobacteriota</taxon>
        <taxon>Cyanophyceae</taxon>
        <taxon>Nostocales</taxon>
        <taxon>Calotrichaceae</taxon>
        <taxon>Dulcicalothrix</taxon>
    </lineage>
</organism>
<feature type="transmembrane region" description="Helical" evidence="1">
    <location>
        <begin position="26"/>
        <end position="47"/>
    </location>
</feature>
<dbReference type="EMBL" id="RSCL01000042">
    <property type="protein sequence ID" value="RUS95296.1"/>
    <property type="molecule type" value="Genomic_DNA"/>
</dbReference>
<feature type="transmembrane region" description="Helical" evidence="1">
    <location>
        <begin position="230"/>
        <end position="249"/>
    </location>
</feature>
<feature type="transmembrane region" description="Helical" evidence="1">
    <location>
        <begin position="59"/>
        <end position="76"/>
    </location>
</feature>
<reference evidence="2" key="2">
    <citation type="journal article" date="2019" name="Genome Biol. Evol.">
        <title>Day and night: Metabolic profiles and evolutionary relationships of six axenic non-marine cyanobacteria.</title>
        <authorList>
            <person name="Will S.E."/>
            <person name="Henke P."/>
            <person name="Boedeker C."/>
            <person name="Huang S."/>
            <person name="Brinkmann H."/>
            <person name="Rohde M."/>
            <person name="Jarek M."/>
            <person name="Friedl T."/>
            <person name="Seufert S."/>
            <person name="Schumacher M."/>
            <person name="Overmann J."/>
            <person name="Neumann-Schaal M."/>
            <person name="Petersen J."/>
        </authorList>
    </citation>
    <scope>NUCLEOTIDE SEQUENCE [LARGE SCALE GENOMIC DNA]</scope>
    <source>
        <strain evidence="2">PCC 7102</strain>
    </source>
</reference>
<dbReference type="PANTHER" id="PTHR36833:SF2">
    <property type="entry name" value="SLR0610 PROTEIN"/>
    <property type="match status" value="1"/>
</dbReference>
<dbReference type="RefSeq" id="WP_127087031.1">
    <property type="nucleotide sequence ID" value="NZ_RSCL01000042.1"/>
</dbReference>
<dbReference type="AlphaFoldDB" id="A0A3S1ICD0"/>
<dbReference type="Pfam" id="PF06182">
    <property type="entry name" value="ABC2_membrane_6"/>
    <property type="match status" value="1"/>
</dbReference>
<keyword evidence="3" id="KW-1185">Reference proteome</keyword>
<keyword evidence="1" id="KW-1133">Transmembrane helix</keyword>
<gene>
    <name evidence="2" type="ORF">DSM106972_090720</name>
</gene>
<dbReference type="Proteomes" id="UP000271624">
    <property type="component" value="Unassembled WGS sequence"/>
</dbReference>
<name>A0A3S1ICD0_9CYAN</name>